<protein>
    <submittedName>
        <fullName evidence="1">Uncharacterized protein</fullName>
    </submittedName>
</protein>
<gene>
    <name evidence="1" type="ORF">O0S10_01585</name>
</gene>
<name>A0ABT4IDV4_9EURY</name>
<dbReference type="Proteomes" id="UP001141422">
    <property type="component" value="Unassembled WGS sequence"/>
</dbReference>
<accession>A0ABT4IDV4</accession>
<dbReference type="RefSeq" id="WP_268924140.1">
    <property type="nucleotide sequence ID" value="NZ_JAPTGB010000003.1"/>
</dbReference>
<dbReference type="EMBL" id="JAPTGB010000003">
    <property type="protein sequence ID" value="MCZ0859918.1"/>
    <property type="molecule type" value="Genomic_DNA"/>
</dbReference>
<organism evidence="1 2">
    <name type="scientific">Methanocorpusculum petauri</name>
    <dbReference type="NCBI Taxonomy" id="3002863"/>
    <lineage>
        <taxon>Archaea</taxon>
        <taxon>Methanobacteriati</taxon>
        <taxon>Methanobacteriota</taxon>
        <taxon>Stenosarchaea group</taxon>
        <taxon>Methanomicrobia</taxon>
        <taxon>Methanomicrobiales</taxon>
        <taxon>Methanocorpusculaceae</taxon>
        <taxon>Methanocorpusculum</taxon>
    </lineage>
</organism>
<evidence type="ECO:0000313" key="2">
    <source>
        <dbReference type="Proteomes" id="UP001141422"/>
    </source>
</evidence>
<sequence>MITITLSDEEAEHLRVVLEDCIFTIREFSHEMNTVPLPLSTFHKQLERELKKEQRRQK</sequence>
<proteinExistence type="predicted"/>
<keyword evidence="2" id="KW-1185">Reference proteome</keyword>
<reference evidence="1" key="1">
    <citation type="submission" date="2022-12" db="EMBL/GenBank/DDBJ databases">
        <title>Isolation and characterisation of novel Methanocorpusculum spp. from native Australian herbivores indicates the genus is ancestrally host-associated.</title>
        <authorList>
            <person name="Volmer J.G."/>
            <person name="Soo R.M."/>
            <person name="Evans P.N."/>
            <person name="Hoedt E.C."/>
            <person name="Astorga Alsina A.L."/>
            <person name="Woodcroft B.J."/>
            <person name="Tyson G.W."/>
            <person name="Hugenholtz P."/>
            <person name="Morrison M."/>
        </authorList>
    </citation>
    <scope>NUCLEOTIDE SEQUENCE</scope>
    <source>
        <strain evidence="1">MG</strain>
    </source>
</reference>
<evidence type="ECO:0000313" key="1">
    <source>
        <dbReference type="EMBL" id="MCZ0859918.1"/>
    </source>
</evidence>
<comment type="caution">
    <text evidence="1">The sequence shown here is derived from an EMBL/GenBank/DDBJ whole genome shotgun (WGS) entry which is preliminary data.</text>
</comment>